<evidence type="ECO:0000256" key="2">
    <source>
        <dbReference type="ARBA" id="ARBA00006375"/>
    </source>
</evidence>
<evidence type="ECO:0000256" key="6">
    <source>
        <dbReference type="ARBA" id="ARBA00022989"/>
    </source>
</evidence>
<accession>A0A1R2AXK1</accession>
<evidence type="ECO:0000256" key="4">
    <source>
        <dbReference type="ARBA" id="ARBA00022692"/>
    </source>
</evidence>
<keyword evidence="8 9" id="KW-0472">Membrane</keyword>
<evidence type="ECO:0000313" key="12">
    <source>
        <dbReference type="EMBL" id="OMJ69273.1"/>
    </source>
</evidence>
<comment type="similarity">
    <text evidence="2 10">Belongs to the mitochondrial carrier (TC 2.A.29) family.</text>
</comment>
<dbReference type="InterPro" id="IPR018108">
    <property type="entry name" value="MCP_transmembrane"/>
</dbReference>
<proteinExistence type="inferred from homology"/>
<dbReference type="PANTHER" id="PTHR45758:SF19">
    <property type="entry name" value="CARRIER PROTEIN, PUTATIVE-RELATED"/>
    <property type="match status" value="1"/>
</dbReference>
<dbReference type="EMBL" id="MPUH01001218">
    <property type="protein sequence ID" value="OMJ69273.1"/>
    <property type="molecule type" value="Genomic_DNA"/>
</dbReference>
<evidence type="ECO:0000256" key="8">
    <source>
        <dbReference type="ARBA" id="ARBA00023136"/>
    </source>
</evidence>
<evidence type="ECO:0000256" key="9">
    <source>
        <dbReference type="PROSITE-ProRule" id="PRU00282"/>
    </source>
</evidence>
<dbReference type="AlphaFoldDB" id="A0A1R2AXK1"/>
<evidence type="ECO:0000256" key="7">
    <source>
        <dbReference type="ARBA" id="ARBA00023128"/>
    </source>
</evidence>
<comment type="caution">
    <text evidence="12">The sequence shown here is derived from an EMBL/GenBank/DDBJ whole genome shotgun (WGS) entry which is preliminary data.</text>
</comment>
<dbReference type="PROSITE" id="PS50920">
    <property type="entry name" value="SOLCAR"/>
    <property type="match status" value="3"/>
</dbReference>
<protein>
    <recommendedName>
        <fullName evidence="14">Mitochondrial carrier protein</fullName>
    </recommendedName>
</protein>
<feature type="repeat" description="Solcar" evidence="9">
    <location>
        <begin position="196"/>
        <end position="289"/>
    </location>
</feature>
<comment type="subcellular location">
    <subcellularLocation>
        <location evidence="1">Mitochondrion membrane</location>
        <topology evidence="1">Multi-pass membrane protein</topology>
    </subcellularLocation>
</comment>
<keyword evidence="6 11" id="KW-1133">Transmembrane helix</keyword>
<dbReference type="InterPro" id="IPR023395">
    <property type="entry name" value="MCP_dom_sf"/>
</dbReference>
<dbReference type="PRINTS" id="PR00926">
    <property type="entry name" value="MITOCARRIER"/>
</dbReference>
<feature type="repeat" description="Solcar" evidence="9">
    <location>
        <begin position="100"/>
        <end position="188"/>
    </location>
</feature>
<feature type="transmembrane region" description="Helical" evidence="11">
    <location>
        <begin position="105"/>
        <end position="126"/>
    </location>
</feature>
<feature type="transmembrane region" description="Helical" evidence="11">
    <location>
        <begin position="6"/>
        <end position="25"/>
    </location>
</feature>
<keyword evidence="3 10" id="KW-0813">Transport</keyword>
<evidence type="ECO:0000256" key="11">
    <source>
        <dbReference type="SAM" id="Phobius"/>
    </source>
</evidence>
<evidence type="ECO:0000256" key="1">
    <source>
        <dbReference type="ARBA" id="ARBA00004225"/>
    </source>
</evidence>
<reference evidence="12 13" key="1">
    <citation type="submission" date="2016-11" db="EMBL/GenBank/DDBJ databases">
        <title>The macronuclear genome of Stentor coeruleus: a giant cell with tiny introns.</title>
        <authorList>
            <person name="Slabodnick M."/>
            <person name="Ruby J.G."/>
            <person name="Reiff S.B."/>
            <person name="Swart E.C."/>
            <person name="Gosai S."/>
            <person name="Prabakaran S."/>
            <person name="Witkowska E."/>
            <person name="Larue G.E."/>
            <person name="Fisher S."/>
            <person name="Freeman R.M."/>
            <person name="Gunawardena J."/>
            <person name="Chu W."/>
            <person name="Stover N.A."/>
            <person name="Gregory B.D."/>
            <person name="Nowacki M."/>
            <person name="Derisi J."/>
            <person name="Roy S.W."/>
            <person name="Marshall W.F."/>
            <person name="Sood P."/>
        </authorList>
    </citation>
    <scope>NUCLEOTIDE SEQUENCE [LARGE SCALE GENOMIC DNA]</scope>
    <source>
        <strain evidence="12">WM001</strain>
    </source>
</reference>
<keyword evidence="4 9" id="KW-0812">Transmembrane</keyword>
<sequence>MKEEYPVYITAISSFIAGGISRSLVYPIDTIKTKLQVQQGHYKPQFLTISGAFKTTLTNEGIQGLYRGMSMSIIASLPANCIYYSTYEAAKQYLFQYNFPAFTIYFWSGMLAEAVSCALFVPIDVIKERLQVQSNLQEYSYKNSREALTIISKNEGIKGIYKAYGATVASFGPFSAIYFTLYENFKAWTVGSRKDIGIKESIGCAMAAGAISSWITNPLDMAKVRMQVVRATRGAAIQRFQYNSMFHGISIIYQVEGIKALFQGSLSRVLFHTPNTAISMGLVEYVRRIISIEE</sequence>
<feature type="transmembrane region" description="Helical" evidence="11">
    <location>
        <begin position="64"/>
        <end position="85"/>
    </location>
</feature>
<evidence type="ECO:0000256" key="10">
    <source>
        <dbReference type="RuleBase" id="RU000488"/>
    </source>
</evidence>
<dbReference type="SUPFAM" id="SSF103506">
    <property type="entry name" value="Mitochondrial carrier"/>
    <property type="match status" value="1"/>
</dbReference>
<name>A0A1R2AXK1_9CILI</name>
<dbReference type="GO" id="GO:0031966">
    <property type="term" value="C:mitochondrial membrane"/>
    <property type="evidence" value="ECO:0007669"/>
    <property type="project" value="UniProtKB-SubCell"/>
</dbReference>
<dbReference type="GO" id="GO:0048250">
    <property type="term" value="P:iron import into the mitochondrion"/>
    <property type="evidence" value="ECO:0007669"/>
    <property type="project" value="TreeGrafter"/>
</dbReference>
<evidence type="ECO:0000313" key="13">
    <source>
        <dbReference type="Proteomes" id="UP000187209"/>
    </source>
</evidence>
<gene>
    <name evidence="12" type="ORF">SteCoe_33044</name>
</gene>
<evidence type="ECO:0000256" key="5">
    <source>
        <dbReference type="ARBA" id="ARBA00022737"/>
    </source>
</evidence>
<evidence type="ECO:0008006" key="14">
    <source>
        <dbReference type="Google" id="ProtNLM"/>
    </source>
</evidence>
<dbReference type="OrthoDB" id="250329at2759"/>
<evidence type="ECO:0000256" key="3">
    <source>
        <dbReference type="ARBA" id="ARBA00022448"/>
    </source>
</evidence>
<dbReference type="Gene3D" id="1.50.40.10">
    <property type="entry name" value="Mitochondrial carrier domain"/>
    <property type="match status" value="1"/>
</dbReference>
<keyword evidence="5" id="KW-0677">Repeat</keyword>
<dbReference type="PANTHER" id="PTHR45758">
    <property type="entry name" value="MITOFERRIN-1-RELATED"/>
    <property type="match status" value="1"/>
</dbReference>
<organism evidence="12 13">
    <name type="scientific">Stentor coeruleus</name>
    <dbReference type="NCBI Taxonomy" id="5963"/>
    <lineage>
        <taxon>Eukaryota</taxon>
        <taxon>Sar</taxon>
        <taxon>Alveolata</taxon>
        <taxon>Ciliophora</taxon>
        <taxon>Postciliodesmatophora</taxon>
        <taxon>Heterotrichea</taxon>
        <taxon>Heterotrichida</taxon>
        <taxon>Stentoridae</taxon>
        <taxon>Stentor</taxon>
    </lineage>
</organism>
<dbReference type="GO" id="GO:0015093">
    <property type="term" value="F:ferrous iron transmembrane transporter activity"/>
    <property type="evidence" value="ECO:0007669"/>
    <property type="project" value="TreeGrafter"/>
</dbReference>
<dbReference type="Pfam" id="PF00153">
    <property type="entry name" value="Mito_carr"/>
    <property type="match status" value="3"/>
</dbReference>
<keyword evidence="7" id="KW-0496">Mitochondrion</keyword>
<dbReference type="Proteomes" id="UP000187209">
    <property type="component" value="Unassembled WGS sequence"/>
</dbReference>
<feature type="repeat" description="Solcar" evidence="9">
    <location>
        <begin position="5"/>
        <end position="93"/>
    </location>
</feature>
<keyword evidence="13" id="KW-1185">Reference proteome</keyword>
<dbReference type="InterPro" id="IPR002067">
    <property type="entry name" value="MCP"/>
</dbReference>